<dbReference type="SUPFAM" id="SSF47473">
    <property type="entry name" value="EF-hand"/>
    <property type="match status" value="1"/>
</dbReference>
<dbReference type="GO" id="GO:0051209">
    <property type="term" value="P:release of sequestered calcium ion into cytosol"/>
    <property type="evidence" value="ECO:0007669"/>
    <property type="project" value="TreeGrafter"/>
</dbReference>
<dbReference type="InterPro" id="IPR017946">
    <property type="entry name" value="PLC-like_Pdiesterase_TIM-brl"/>
</dbReference>
<dbReference type="Pfam" id="PF00388">
    <property type="entry name" value="PI-PLC-X"/>
    <property type="match status" value="1"/>
</dbReference>
<accession>A0AA39P9R1</accession>
<evidence type="ECO:0000259" key="10">
    <source>
        <dbReference type="PROSITE" id="PS50222"/>
    </source>
</evidence>
<dbReference type="Gene3D" id="1.10.238.10">
    <property type="entry name" value="EF-hand"/>
    <property type="match status" value="2"/>
</dbReference>
<feature type="domain" description="PI-PLC Y-box" evidence="9">
    <location>
        <begin position="550"/>
        <end position="662"/>
    </location>
</feature>
<dbReference type="SMART" id="SM00149">
    <property type="entry name" value="PLCYc"/>
    <property type="match status" value="1"/>
</dbReference>
<comment type="catalytic activity">
    <reaction evidence="6">
        <text>a 1,2-diacyl-sn-glycero-3-phospho-(1D-myo-inositol-4,5-bisphosphate) + H2O = 1D-myo-inositol 1,4,5-trisphosphate + a 1,2-diacyl-sn-glycerol + H(+)</text>
        <dbReference type="Rhea" id="RHEA:33179"/>
        <dbReference type="ChEBI" id="CHEBI:15377"/>
        <dbReference type="ChEBI" id="CHEBI:15378"/>
        <dbReference type="ChEBI" id="CHEBI:17815"/>
        <dbReference type="ChEBI" id="CHEBI:58456"/>
        <dbReference type="ChEBI" id="CHEBI:203600"/>
        <dbReference type="EC" id="3.1.4.11"/>
    </reaction>
</comment>
<dbReference type="Gene3D" id="3.20.20.190">
    <property type="entry name" value="Phosphatidylinositol (PI) phosphodiesterase"/>
    <property type="match status" value="1"/>
</dbReference>
<dbReference type="Proteomes" id="UP001175227">
    <property type="component" value="Unassembled WGS sequence"/>
</dbReference>
<keyword evidence="12" id="KW-1185">Reference proteome</keyword>
<evidence type="ECO:0000259" key="8">
    <source>
        <dbReference type="PROSITE" id="PS50004"/>
    </source>
</evidence>
<dbReference type="InterPro" id="IPR035892">
    <property type="entry name" value="C2_domain_sf"/>
</dbReference>
<protein>
    <recommendedName>
        <fullName evidence="1 6">Phosphoinositide phospholipase C</fullName>
        <ecNumber evidence="1 6">3.1.4.11</ecNumber>
    </recommendedName>
</protein>
<dbReference type="GO" id="GO:0004435">
    <property type="term" value="F:phosphatidylinositol-4,5-bisphosphate phospholipase C activity"/>
    <property type="evidence" value="ECO:0007669"/>
    <property type="project" value="UniProtKB-EC"/>
</dbReference>
<dbReference type="PROSITE" id="PS50004">
    <property type="entry name" value="C2"/>
    <property type="match status" value="1"/>
</dbReference>
<evidence type="ECO:0000256" key="6">
    <source>
        <dbReference type="RuleBase" id="RU361133"/>
    </source>
</evidence>
<dbReference type="SUPFAM" id="SSF50729">
    <property type="entry name" value="PH domain-like"/>
    <property type="match status" value="1"/>
</dbReference>
<dbReference type="InterPro" id="IPR002048">
    <property type="entry name" value="EF_hand_dom"/>
</dbReference>
<dbReference type="PANTHER" id="PTHR10336">
    <property type="entry name" value="PHOSPHOINOSITIDE-SPECIFIC PHOSPHOLIPASE C FAMILY PROTEIN"/>
    <property type="match status" value="1"/>
</dbReference>
<dbReference type="CDD" id="cd00275">
    <property type="entry name" value="C2_PLC_like"/>
    <property type="match status" value="1"/>
</dbReference>
<feature type="region of interest" description="Disordered" evidence="7">
    <location>
        <begin position="500"/>
        <end position="523"/>
    </location>
</feature>
<dbReference type="AlphaFoldDB" id="A0AA39P9R1"/>
<keyword evidence="3 6" id="KW-0442">Lipid degradation</keyword>
<evidence type="ECO:0000256" key="5">
    <source>
        <dbReference type="ARBA" id="ARBA00023224"/>
    </source>
</evidence>
<dbReference type="Pfam" id="PF00387">
    <property type="entry name" value="PI-PLC-Y"/>
    <property type="match status" value="1"/>
</dbReference>
<dbReference type="Pfam" id="PF00168">
    <property type="entry name" value="C2"/>
    <property type="match status" value="1"/>
</dbReference>
<dbReference type="InterPro" id="IPR001192">
    <property type="entry name" value="PI-PLC_fam"/>
</dbReference>
<evidence type="ECO:0000256" key="1">
    <source>
        <dbReference type="ARBA" id="ARBA00012368"/>
    </source>
</evidence>
<evidence type="ECO:0000256" key="4">
    <source>
        <dbReference type="ARBA" id="ARBA00023098"/>
    </source>
</evidence>
<dbReference type="Gene3D" id="2.60.40.150">
    <property type="entry name" value="C2 domain"/>
    <property type="match status" value="1"/>
</dbReference>
<evidence type="ECO:0000313" key="12">
    <source>
        <dbReference type="Proteomes" id="UP001175227"/>
    </source>
</evidence>
<name>A0AA39P9R1_9AGAR</name>
<evidence type="ECO:0000313" key="11">
    <source>
        <dbReference type="EMBL" id="KAK0480217.1"/>
    </source>
</evidence>
<dbReference type="CDD" id="cd08598">
    <property type="entry name" value="PI-PLC1c_yeast"/>
    <property type="match status" value="1"/>
</dbReference>
<dbReference type="PANTHER" id="PTHR10336:SF36">
    <property type="entry name" value="1-PHOSPHATIDYLINOSITOL 4,5-BISPHOSPHATE PHOSPHODIESTERASE BETA-4"/>
    <property type="match status" value="1"/>
</dbReference>
<dbReference type="GO" id="GO:0016042">
    <property type="term" value="P:lipid catabolic process"/>
    <property type="evidence" value="ECO:0007669"/>
    <property type="project" value="UniProtKB-KW"/>
</dbReference>
<dbReference type="SUPFAM" id="SSF51695">
    <property type="entry name" value="PLC-like phosphodiesterases"/>
    <property type="match status" value="1"/>
</dbReference>
<dbReference type="SUPFAM" id="SSF49562">
    <property type="entry name" value="C2 domain (Calcium/lipid-binding domain, CaLB)"/>
    <property type="match status" value="1"/>
</dbReference>
<dbReference type="CDD" id="cd16207">
    <property type="entry name" value="EFh_ScPlc1p_like"/>
    <property type="match status" value="1"/>
</dbReference>
<feature type="domain" description="EF-hand" evidence="10">
    <location>
        <begin position="228"/>
        <end position="263"/>
    </location>
</feature>
<keyword evidence="5" id="KW-0807">Transducer</keyword>
<dbReference type="InterPro" id="IPR011993">
    <property type="entry name" value="PH-like_dom_sf"/>
</dbReference>
<dbReference type="PRINTS" id="PR00390">
    <property type="entry name" value="PHPHLIPASEC"/>
</dbReference>
<dbReference type="InterPro" id="IPR037755">
    <property type="entry name" value="Plc1_PH"/>
</dbReference>
<proteinExistence type="predicted"/>
<dbReference type="InterPro" id="IPR000909">
    <property type="entry name" value="PLipase_C_PInositol-sp_X_dom"/>
</dbReference>
<keyword evidence="2 6" id="KW-0378">Hydrolase</keyword>
<dbReference type="GO" id="GO:0005509">
    <property type="term" value="F:calcium ion binding"/>
    <property type="evidence" value="ECO:0007669"/>
    <property type="project" value="InterPro"/>
</dbReference>
<gene>
    <name evidence="11" type="ORF">IW261DRAFT_1476782</name>
</gene>
<evidence type="ECO:0000256" key="7">
    <source>
        <dbReference type="SAM" id="MobiDB-lite"/>
    </source>
</evidence>
<reference evidence="11" key="1">
    <citation type="submission" date="2023-06" db="EMBL/GenBank/DDBJ databases">
        <authorList>
            <consortium name="Lawrence Berkeley National Laboratory"/>
            <person name="Ahrendt S."/>
            <person name="Sahu N."/>
            <person name="Indic B."/>
            <person name="Wong-Bajracharya J."/>
            <person name="Merenyi Z."/>
            <person name="Ke H.-M."/>
            <person name="Monk M."/>
            <person name="Kocsube S."/>
            <person name="Drula E."/>
            <person name="Lipzen A."/>
            <person name="Balint B."/>
            <person name="Henrissat B."/>
            <person name="Andreopoulos B."/>
            <person name="Martin F.M."/>
            <person name="Harder C.B."/>
            <person name="Rigling D."/>
            <person name="Ford K.L."/>
            <person name="Foster G.D."/>
            <person name="Pangilinan J."/>
            <person name="Papanicolaou A."/>
            <person name="Barry K."/>
            <person name="LaButti K."/>
            <person name="Viragh M."/>
            <person name="Koriabine M."/>
            <person name="Yan M."/>
            <person name="Riley R."/>
            <person name="Champramary S."/>
            <person name="Plett K.L."/>
            <person name="Tsai I.J."/>
            <person name="Slot J."/>
            <person name="Sipos G."/>
            <person name="Plett J."/>
            <person name="Nagy L.G."/>
            <person name="Grigoriev I.V."/>
        </authorList>
    </citation>
    <scope>NUCLEOTIDE SEQUENCE</scope>
    <source>
        <strain evidence="11">ICMP 16352</strain>
    </source>
</reference>
<dbReference type="Gene3D" id="2.30.29.30">
    <property type="entry name" value="Pleckstrin-homology domain (PH domain)/Phosphotyrosine-binding domain (PTB)"/>
    <property type="match status" value="1"/>
</dbReference>
<evidence type="ECO:0000256" key="3">
    <source>
        <dbReference type="ARBA" id="ARBA00022963"/>
    </source>
</evidence>
<comment type="caution">
    <text evidence="11">The sequence shown here is derived from an EMBL/GenBank/DDBJ whole genome shotgun (WGS) entry which is preliminary data.</text>
</comment>
<dbReference type="InterPro" id="IPR011992">
    <property type="entry name" value="EF-hand-dom_pair"/>
</dbReference>
<feature type="domain" description="C2" evidence="8">
    <location>
        <begin position="657"/>
        <end position="812"/>
    </location>
</feature>
<dbReference type="PROSITE" id="PS50008">
    <property type="entry name" value="PIPLC_Y_DOMAIN"/>
    <property type="match status" value="1"/>
</dbReference>
<dbReference type="GO" id="GO:0048015">
    <property type="term" value="P:phosphatidylinositol-mediated signaling"/>
    <property type="evidence" value="ECO:0007669"/>
    <property type="project" value="TreeGrafter"/>
</dbReference>
<dbReference type="PROSITE" id="PS50222">
    <property type="entry name" value="EF_HAND_2"/>
    <property type="match status" value="1"/>
</dbReference>
<dbReference type="EC" id="3.1.4.11" evidence="1 6"/>
<organism evidence="11 12">
    <name type="scientific">Armillaria novae-zelandiae</name>
    <dbReference type="NCBI Taxonomy" id="153914"/>
    <lineage>
        <taxon>Eukaryota</taxon>
        <taxon>Fungi</taxon>
        <taxon>Dikarya</taxon>
        <taxon>Basidiomycota</taxon>
        <taxon>Agaricomycotina</taxon>
        <taxon>Agaricomycetes</taxon>
        <taxon>Agaricomycetidae</taxon>
        <taxon>Agaricales</taxon>
        <taxon>Marasmiineae</taxon>
        <taxon>Physalacriaceae</taxon>
        <taxon>Armillaria</taxon>
    </lineage>
</organism>
<dbReference type="EMBL" id="JAUEPR010000010">
    <property type="protein sequence ID" value="KAK0480217.1"/>
    <property type="molecule type" value="Genomic_DNA"/>
</dbReference>
<feature type="compositionally biased region" description="Low complexity" evidence="7">
    <location>
        <begin position="509"/>
        <end position="523"/>
    </location>
</feature>
<dbReference type="SMART" id="SM00239">
    <property type="entry name" value="C2"/>
    <property type="match status" value="1"/>
</dbReference>
<evidence type="ECO:0000259" key="9">
    <source>
        <dbReference type="PROSITE" id="PS50008"/>
    </source>
</evidence>
<dbReference type="InterPro" id="IPR001711">
    <property type="entry name" value="PLipase_C_Pinositol-sp_Y"/>
</dbReference>
<evidence type="ECO:0000256" key="2">
    <source>
        <dbReference type="ARBA" id="ARBA00022801"/>
    </source>
</evidence>
<dbReference type="SMART" id="SM00148">
    <property type="entry name" value="PLCXc"/>
    <property type="match status" value="1"/>
</dbReference>
<sequence>MTSRVDRHVLCCRAATELNRECLAMPLTHHLPHFHLHLRHSKKADFTMSQQSSSQSLSHVSAVPDTSVPPALLQGTTMLKVSAKKEKRALFRVDPDEGQICYESKKSGIIPIESIKEIRSGPESRYYRSQFKLSQAMEDRWITIIYILEGSYKTIHIVADTTEIFNDWLRTLKKLHAIRQGLMTGLGNIEVRDTVWEKQYWKGADRQGDQRLEFAEIEGLCKRLNVNSSQAELRKLFNEADTQKNSYLDLEAFKRFVKLLKKRPDIEAIHKVLGKLDLPAFTTFLHETQKSTADASAIFSRYSPNSEVMSLDSFTTFLFSNDNSPFSELHDPVWQDMMRPMPEYFISSSHNTYLVGHQLVGVSTIEGYIRALLHSCRSVELDIYDGEDGEPVVYHGKTLTSEVTVRAVCEAIAKYAFVTSPYAIIISAEVHCGVQQQNKIVEIMTAVFGDSIIRAPVEGRPPVDHLPSPEELKGKILLKAKNLYLAAEIATERSRKAEEARAAAEAEESWTSSSSSSSGTDSSILSSLKSRWRRVKKSQPKNKPLMSLKLVSLLVYTVGVKCRGLSATETYAPEHIFSLSESRANRTEPRALVRHTQGHMVRIYPKGTRVNSTNYEPVRYWAVGAQLVAINWQTFDSGYMINQAMYQRNGRCGYILKPEALRPGGESLLEKKTRYTFEVKIVSAQQLPLPKNSSGQEVVEKSVIDPYVEVSLHVPDWTRSPFEETSEVPEAGKTQDKKFSERTSVVKNNGFNPVWNHDLSLSFDCIGGEGMLDLIFVHFAVRDDGENEKAVARYCVPLGRLGQGWRHLPLHDEQLSQFLFSTLFVKTALKEVI</sequence>
<keyword evidence="4 6" id="KW-0443">Lipid metabolism</keyword>
<dbReference type="PROSITE" id="PS50007">
    <property type="entry name" value="PIPLC_X_DOMAIN"/>
    <property type="match status" value="1"/>
</dbReference>
<dbReference type="InterPro" id="IPR000008">
    <property type="entry name" value="C2_dom"/>
</dbReference>
<dbReference type="CDD" id="cd13360">
    <property type="entry name" value="PH_PLC_fungal"/>
    <property type="match status" value="1"/>
</dbReference>